<evidence type="ECO:0000313" key="1">
    <source>
        <dbReference type="EMBL" id="CAF1354329.1"/>
    </source>
</evidence>
<gene>
    <name evidence="1" type="ORF">SEV965_LOCUS29034</name>
</gene>
<dbReference type="AlphaFoldDB" id="A0A815HI83"/>
<name>A0A815HI83_9BILA</name>
<proteinExistence type="predicted"/>
<organism evidence="1 2">
    <name type="scientific">Rotaria sordida</name>
    <dbReference type="NCBI Taxonomy" id="392033"/>
    <lineage>
        <taxon>Eukaryota</taxon>
        <taxon>Metazoa</taxon>
        <taxon>Spiralia</taxon>
        <taxon>Gnathifera</taxon>
        <taxon>Rotifera</taxon>
        <taxon>Eurotatoria</taxon>
        <taxon>Bdelloidea</taxon>
        <taxon>Philodinida</taxon>
        <taxon>Philodinidae</taxon>
        <taxon>Rotaria</taxon>
    </lineage>
</organism>
<accession>A0A815HI83</accession>
<sequence length="231" mass="26596">MLKWATVFGKGGYEECSNDLRGGEQTDSVYDTFPEIEGDARAFVVQTCSQKSAEFKAADLTQFIDTKYYVLTGIKKQIGDDLIRSERSCRMDLRRWGAKFEANSQRSYFEGHERDDVVKHRRGRSHMVFDFLVQHPSGSFFELTEDEWKQATAQYRSLSVDGDVNYLNRRATAKFAKGIGHRCPVEQIEYVNENGVTKVIDCYFKQEEYKDQSKGLVELAKELRVQLPPKA</sequence>
<evidence type="ECO:0000313" key="2">
    <source>
        <dbReference type="Proteomes" id="UP000663889"/>
    </source>
</evidence>
<reference evidence="1" key="1">
    <citation type="submission" date="2021-02" db="EMBL/GenBank/DDBJ databases">
        <authorList>
            <person name="Nowell W R."/>
        </authorList>
    </citation>
    <scope>NUCLEOTIDE SEQUENCE</scope>
</reference>
<dbReference type="EMBL" id="CAJNOU010002856">
    <property type="protein sequence ID" value="CAF1354329.1"/>
    <property type="molecule type" value="Genomic_DNA"/>
</dbReference>
<dbReference type="Proteomes" id="UP000663889">
    <property type="component" value="Unassembled WGS sequence"/>
</dbReference>
<protein>
    <submittedName>
        <fullName evidence="1">Uncharacterized protein</fullName>
    </submittedName>
</protein>
<comment type="caution">
    <text evidence="1">The sequence shown here is derived from an EMBL/GenBank/DDBJ whole genome shotgun (WGS) entry which is preliminary data.</text>
</comment>